<dbReference type="PATRIC" id="fig|1304284.3.peg.1301"/>
<feature type="transmembrane region" description="Helical" evidence="7">
    <location>
        <begin position="36"/>
        <end position="56"/>
    </location>
</feature>
<dbReference type="InterPro" id="IPR045865">
    <property type="entry name" value="ACT-like_dom_sf"/>
</dbReference>
<feature type="transmembrane region" description="Helical" evidence="7">
    <location>
        <begin position="7"/>
        <end position="24"/>
    </location>
</feature>
<comment type="caution">
    <text evidence="9">The sequence shown here is derived from an EMBL/GenBank/DDBJ whole genome shotgun (WGS) entry which is preliminary data.</text>
</comment>
<evidence type="ECO:0000256" key="3">
    <source>
        <dbReference type="ARBA" id="ARBA00022475"/>
    </source>
</evidence>
<dbReference type="SUPFAM" id="SSF55021">
    <property type="entry name" value="ACT-like"/>
    <property type="match status" value="1"/>
</dbReference>
<dbReference type="InterPro" id="IPR003416">
    <property type="entry name" value="MgtC/SapB/SrpB/YhiD_fam"/>
</dbReference>
<evidence type="ECO:0000313" key="10">
    <source>
        <dbReference type="Proteomes" id="UP000013378"/>
    </source>
</evidence>
<gene>
    <name evidence="9" type="ORF">L21TH_1331</name>
</gene>
<accession>R1AVD4</accession>
<keyword evidence="5 7" id="KW-1133">Transmembrane helix</keyword>
<dbReference type="PANTHER" id="PTHR33778">
    <property type="entry name" value="PROTEIN MGTC"/>
    <property type="match status" value="1"/>
</dbReference>
<dbReference type="eggNOG" id="COG1285">
    <property type="taxonomic scope" value="Bacteria"/>
</dbReference>
<dbReference type="Pfam" id="PF01842">
    <property type="entry name" value="ACT"/>
    <property type="match status" value="1"/>
</dbReference>
<comment type="similarity">
    <text evidence="2">Belongs to the MgtC/SapB family.</text>
</comment>
<dbReference type="PRINTS" id="PR01837">
    <property type="entry name" value="MGTCSAPBPROT"/>
</dbReference>
<protein>
    <submittedName>
        <fullName evidence="9">Putative Mg2+ transport protein</fullName>
    </submittedName>
</protein>
<dbReference type="InterPro" id="IPR002912">
    <property type="entry name" value="ACT_dom"/>
</dbReference>
<dbReference type="Proteomes" id="UP000013378">
    <property type="component" value="Unassembled WGS sequence"/>
</dbReference>
<sequence>MTLNIEQIVLRLFLSIILSGLIGLERETVKRPAGFRTHILVCVGSTLIMLVGIYIFEIFRFQTKLDPARLGAQVISGIGFLGAGTIIKEGNTVKGLTTAAGLWAVACIGLAVGAGFYIGAIITSLLALVTLLAFTKLEKRIKNRLNYMKINLKVVNKPGQIGKIGKLMGDLGINIDRIEVDCDNEEIVNINMIIKIERSEDKIIILDKLRDIEGIIKVYHSK</sequence>
<evidence type="ECO:0000256" key="1">
    <source>
        <dbReference type="ARBA" id="ARBA00004651"/>
    </source>
</evidence>
<dbReference type="STRING" id="1304284.L21TH_1331"/>
<dbReference type="AlphaFoldDB" id="R1AVD4"/>
<feature type="transmembrane region" description="Helical" evidence="7">
    <location>
        <begin position="102"/>
        <end position="134"/>
    </location>
</feature>
<dbReference type="OrthoDB" id="9811198at2"/>
<evidence type="ECO:0000256" key="7">
    <source>
        <dbReference type="SAM" id="Phobius"/>
    </source>
</evidence>
<dbReference type="PROSITE" id="PS51671">
    <property type="entry name" value="ACT"/>
    <property type="match status" value="1"/>
</dbReference>
<evidence type="ECO:0000256" key="2">
    <source>
        <dbReference type="ARBA" id="ARBA00009298"/>
    </source>
</evidence>
<evidence type="ECO:0000259" key="8">
    <source>
        <dbReference type="PROSITE" id="PS51671"/>
    </source>
</evidence>
<keyword evidence="10" id="KW-1185">Reference proteome</keyword>
<keyword evidence="6 7" id="KW-0472">Membrane</keyword>
<reference evidence="9 10" key="1">
    <citation type="journal article" date="2015" name="Geomicrobiol. J.">
        <title>Caldisalinibacter kiritimatiensis gen. nov., sp. nov., a moderately thermohalophilic thiosulfate-reducing bacterium from a hypersaline microbial mat.</title>
        <authorList>
            <person name="Ben Hania W."/>
            <person name="Joseph M."/>
            <person name="Fiebig A."/>
            <person name="Bunk B."/>
            <person name="Klenk H.-P."/>
            <person name="Fardeau M.-L."/>
            <person name="Spring S."/>
        </authorList>
    </citation>
    <scope>NUCLEOTIDE SEQUENCE [LARGE SCALE GENOMIC DNA]</scope>
    <source>
        <strain evidence="9 10">L21-TH-D2</strain>
    </source>
</reference>
<evidence type="ECO:0000313" key="9">
    <source>
        <dbReference type="EMBL" id="EOD00617.1"/>
    </source>
</evidence>
<feature type="domain" description="ACT" evidence="8">
    <location>
        <begin position="149"/>
        <end position="222"/>
    </location>
</feature>
<evidence type="ECO:0000256" key="4">
    <source>
        <dbReference type="ARBA" id="ARBA00022692"/>
    </source>
</evidence>
<evidence type="ECO:0000256" key="6">
    <source>
        <dbReference type="ARBA" id="ARBA00023136"/>
    </source>
</evidence>
<dbReference type="Gene3D" id="3.30.70.260">
    <property type="match status" value="1"/>
</dbReference>
<comment type="subcellular location">
    <subcellularLocation>
        <location evidence="1">Cell membrane</location>
        <topology evidence="1">Multi-pass membrane protein</topology>
    </subcellularLocation>
</comment>
<organism evidence="9 10">
    <name type="scientific">Caldisalinibacter kiritimatiensis</name>
    <dbReference type="NCBI Taxonomy" id="1304284"/>
    <lineage>
        <taxon>Bacteria</taxon>
        <taxon>Bacillati</taxon>
        <taxon>Bacillota</taxon>
        <taxon>Tissierellia</taxon>
        <taxon>Tissierellales</taxon>
        <taxon>Thermohalobacteraceae</taxon>
        <taxon>Caldisalinibacter</taxon>
    </lineage>
</organism>
<dbReference type="PANTHER" id="PTHR33778:SF1">
    <property type="entry name" value="MAGNESIUM TRANSPORTER YHID-RELATED"/>
    <property type="match status" value="1"/>
</dbReference>
<keyword evidence="4 7" id="KW-0812">Transmembrane</keyword>
<feature type="transmembrane region" description="Helical" evidence="7">
    <location>
        <begin position="68"/>
        <end position="87"/>
    </location>
</feature>
<dbReference type="GO" id="GO:0005886">
    <property type="term" value="C:plasma membrane"/>
    <property type="evidence" value="ECO:0007669"/>
    <property type="project" value="UniProtKB-SubCell"/>
</dbReference>
<proteinExistence type="inferred from homology"/>
<evidence type="ECO:0000256" key="5">
    <source>
        <dbReference type="ARBA" id="ARBA00022989"/>
    </source>
</evidence>
<dbReference type="InterPro" id="IPR049177">
    <property type="entry name" value="MgtC_SapB_SrpB_YhiD_N"/>
</dbReference>
<dbReference type="EMBL" id="ARZA01000138">
    <property type="protein sequence ID" value="EOD00617.1"/>
    <property type="molecule type" value="Genomic_DNA"/>
</dbReference>
<name>R1AVD4_9FIRM</name>
<keyword evidence="3" id="KW-1003">Cell membrane</keyword>
<dbReference type="Pfam" id="PF02308">
    <property type="entry name" value="MgtC"/>
    <property type="match status" value="1"/>
</dbReference>
<dbReference type="RefSeq" id="WP_006312319.1">
    <property type="nucleotide sequence ID" value="NZ_ARZA01000138.1"/>
</dbReference>